<keyword evidence="1" id="KW-1133">Transmembrane helix</keyword>
<comment type="caution">
    <text evidence="2">The sequence shown here is derived from an EMBL/GenBank/DDBJ whole genome shotgun (WGS) entry which is preliminary data.</text>
</comment>
<gene>
    <name evidence="2" type="ORF">BACCIP111883_00033</name>
</gene>
<keyword evidence="3" id="KW-1185">Reference proteome</keyword>
<keyword evidence="1" id="KW-0472">Membrane</keyword>
<evidence type="ECO:0000313" key="3">
    <source>
        <dbReference type="Proteomes" id="UP000789833"/>
    </source>
</evidence>
<dbReference type="Pfam" id="PF14173">
    <property type="entry name" value="ComGG"/>
    <property type="match status" value="1"/>
</dbReference>
<name>A0ABM8YHG5_9BACI</name>
<proteinExistence type="predicted"/>
<accession>A0ABM8YHG5</accession>
<protein>
    <submittedName>
        <fullName evidence="2">Uncharacterized protein</fullName>
    </submittedName>
</protein>
<dbReference type="Proteomes" id="UP000789833">
    <property type="component" value="Unassembled WGS sequence"/>
</dbReference>
<feature type="transmembrane region" description="Helical" evidence="1">
    <location>
        <begin position="20"/>
        <end position="37"/>
    </location>
</feature>
<evidence type="ECO:0000256" key="1">
    <source>
        <dbReference type="SAM" id="Phobius"/>
    </source>
</evidence>
<organism evidence="2 3">
    <name type="scientific">Sutcliffiella rhizosphaerae</name>
    <dbReference type="NCBI Taxonomy" id="2880967"/>
    <lineage>
        <taxon>Bacteria</taxon>
        <taxon>Bacillati</taxon>
        <taxon>Bacillota</taxon>
        <taxon>Bacilli</taxon>
        <taxon>Bacillales</taxon>
        <taxon>Bacillaceae</taxon>
        <taxon>Sutcliffiella</taxon>
    </lineage>
</organism>
<reference evidence="2 3" key="1">
    <citation type="submission" date="2021-10" db="EMBL/GenBank/DDBJ databases">
        <authorList>
            <person name="Criscuolo A."/>
        </authorList>
    </citation>
    <scope>NUCLEOTIDE SEQUENCE [LARGE SCALE GENOMIC DNA]</scope>
    <source>
        <strain evidence="3">CIP 111883</strain>
    </source>
</reference>
<dbReference type="EMBL" id="CAKJTJ010000001">
    <property type="protein sequence ID" value="CAG9619266.1"/>
    <property type="molecule type" value="Genomic_DNA"/>
</dbReference>
<evidence type="ECO:0000313" key="2">
    <source>
        <dbReference type="EMBL" id="CAG9619266.1"/>
    </source>
</evidence>
<sequence length="137" mass="16407">MKFLSGEYLFHNCQKKEDGYILPVTIIMCSLLSYMLLHQIENYRLEKMFYFEADQQFKLEAMMKYSWDVVQNELEKDGQIRADSIHFPYGSASINIKELGEELEITILCMTREERSYQAKVIYDIVNFEFLKWTENL</sequence>
<dbReference type="InterPro" id="IPR020372">
    <property type="entry name" value="Competence_ComGG"/>
</dbReference>
<keyword evidence="1" id="KW-0812">Transmembrane</keyword>